<dbReference type="RefSeq" id="WP_323355309.1">
    <property type="nucleotide sequence ID" value="NZ_JAYGHY010000002.1"/>
</dbReference>
<accession>A0ABU5SRP5</accession>
<dbReference type="Proteomes" id="UP001302329">
    <property type="component" value="Unassembled WGS sequence"/>
</dbReference>
<evidence type="ECO:0000313" key="1">
    <source>
        <dbReference type="EMBL" id="MEA5441150.1"/>
    </source>
</evidence>
<organism evidence="1 2">
    <name type="scientific">Cyanobium gracile UHCC 0281</name>
    <dbReference type="NCBI Taxonomy" id="3110309"/>
    <lineage>
        <taxon>Bacteria</taxon>
        <taxon>Bacillati</taxon>
        <taxon>Cyanobacteriota</taxon>
        <taxon>Cyanophyceae</taxon>
        <taxon>Synechococcales</taxon>
        <taxon>Prochlorococcaceae</taxon>
        <taxon>Cyanobium</taxon>
    </lineage>
</organism>
<gene>
    <name evidence="1" type="ORF">VB739_01120</name>
</gene>
<name>A0ABU5SRP5_9CYAN</name>
<reference evidence="1 2" key="1">
    <citation type="submission" date="2023-12" db="EMBL/GenBank/DDBJ databases">
        <title>Baltic Sea Cyanobacteria.</title>
        <authorList>
            <person name="Delbaje E."/>
            <person name="Fewer D.P."/>
            <person name="Shishido T.K."/>
        </authorList>
    </citation>
    <scope>NUCLEOTIDE SEQUENCE [LARGE SCALE GENOMIC DNA]</scope>
    <source>
        <strain evidence="1 2">UHCC 0281</strain>
    </source>
</reference>
<comment type="caution">
    <text evidence="1">The sequence shown here is derived from an EMBL/GenBank/DDBJ whole genome shotgun (WGS) entry which is preliminary data.</text>
</comment>
<proteinExistence type="predicted"/>
<evidence type="ECO:0000313" key="2">
    <source>
        <dbReference type="Proteomes" id="UP001302329"/>
    </source>
</evidence>
<keyword evidence="2" id="KW-1185">Reference proteome</keyword>
<sequence length="104" mass="11919">MGLRIDEATFLERALSRFGGRYDYSQISYKSYRSPVKIRCLEHPVREIVITPERHLQTTGGCKYCLRNYRNQTLERVLRLDCEAIERPAPLPAPPVAGPKSKAV</sequence>
<dbReference type="EMBL" id="JAYGHY010000002">
    <property type="protein sequence ID" value="MEA5441150.1"/>
    <property type="molecule type" value="Genomic_DNA"/>
</dbReference>
<protein>
    <submittedName>
        <fullName evidence="1">Uncharacterized protein</fullName>
    </submittedName>
</protein>